<dbReference type="PANTHER" id="PTHR30328">
    <property type="entry name" value="TRANSCRIPTIONAL REPRESSOR"/>
    <property type="match status" value="1"/>
</dbReference>
<organism evidence="5 6">
    <name type="scientific">Agrobacterium rubi TR3 = NBRC 13261</name>
    <dbReference type="NCBI Taxonomy" id="1368415"/>
    <lineage>
        <taxon>Bacteria</taxon>
        <taxon>Pseudomonadati</taxon>
        <taxon>Pseudomonadota</taxon>
        <taxon>Alphaproteobacteria</taxon>
        <taxon>Hyphomicrobiales</taxon>
        <taxon>Rhizobiaceae</taxon>
        <taxon>Rhizobium/Agrobacterium group</taxon>
        <taxon>Agrobacterium</taxon>
    </lineage>
</organism>
<dbReference type="PANTHER" id="PTHR30328:SF54">
    <property type="entry name" value="HTH-TYPE TRANSCRIPTIONAL REPRESSOR SCO4008"/>
    <property type="match status" value="1"/>
</dbReference>
<protein>
    <submittedName>
        <fullName evidence="5">Putative TetR family transcriptional regulator</fullName>
    </submittedName>
</protein>
<feature type="DNA-binding region" description="H-T-H motif" evidence="2">
    <location>
        <begin position="72"/>
        <end position="91"/>
    </location>
</feature>
<dbReference type="Pfam" id="PF00440">
    <property type="entry name" value="TetR_N"/>
    <property type="match status" value="1"/>
</dbReference>
<proteinExistence type="predicted"/>
<dbReference type="InterPro" id="IPR050109">
    <property type="entry name" value="HTH-type_TetR-like_transc_reg"/>
</dbReference>
<evidence type="ECO:0000313" key="6">
    <source>
        <dbReference type="Proteomes" id="UP000028701"/>
    </source>
</evidence>
<comment type="caution">
    <text evidence="5">The sequence shown here is derived from an EMBL/GenBank/DDBJ whole genome shotgun (WGS) entry which is preliminary data.</text>
</comment>
<dbReference type="Pfam" id="PF17938">
    <property type="entry name" value="TetR_C_29"/>
    <property type="match status" value="1"/>
</dbReference>
<dbReference type="GO" id="GO:0003677">
    <property type="term" value="F:DNA binding"/>
    <property type="evidence" value="ECO:0007669"/>
    <property type="project" value="UniProtKB-UniRule"/>
</dbReference>
<dbReference type="EMBL" id="BBJU01000023">
    <property type="protein sequence ID" value="GAK72022.1"/>
    <property type="molecule type" value="Genomic_DNA"/>
</dbReference>
<sequence>MGTPINIIVKRPLKMDETSKPATEDTNGETGAKPTSTRKKAATQSRNPERTRAAILEAARREVAAKGLAGARIDVVARRAGTNKRMIYHYFGDKDALYLAVLEDAYQHIRNAEHRLDLARKPPVEGLRELALFTWHYFLDHPEFLSILATENLNQARYLRQSATITEMHSNFISELKDVLLRGEKTGDFRTGLDPVDVYLTIASLGFFYLSNRYTLSTIFQRDLVAPAELERWGQHIVSTVIAALRPF</sequence>
<dbReference type="PRINTS" id="PR00455">
    <property type="entry name" value="HTHTETR"/>
</dbReference>
<reference evidence="5 6" key="1">
    <citation type="submission" date="2014-08" db="EMBL/GenBank/DDBJ databases">
        <title>Whole genome shotgun sequence of Rhizobium rubi NBRC 13261.</title>
        <authorList>
            <person name="Katano-Makiyama Y."/>
            <person name="Hosoyama A."/>
            <person name="Hashimoto M."/>
            <person name="Hosoyama Y."/>
            <person name="Noguchi M."/>
            <person name="Tsuchikane K."/>
            <person name="Uohara A."/>
            <person name="Ohji S."/>
            <person name="Ichikawa N."/>
            <person name="Kimura A."/>
            <person name="Yamazoe A."/>
            <person name="Fujita N."/>
        </authorList>
    </citation>
    <scope>NUCLEOTIDE SEQUENCE [LARGE SCALE GENOMIC DNA]</scope>
    <source>
        <strain evidence="5 6">NBRC 13261</strain>
    </source>
</reference>
<feature type="domain" description="HTH tetR-type" evidence="4">
    <location>
        <begin position="49"/>
        <end position="109"/>
    </location>
</feature>
<dbReference type="InterPro" id="IPR001647">
    <property type="entry name" value="HTH_TetR"/>
</dbReference>
<accession>A0A081CZC6</accession>
<dbReference type="SUPFAM" id="SSF48498">
    <property type="entry name" value="Tetracyclin repressor-like, C-terminal domain"/>
    <property type="match status" value="1"/>
</dbReference>
<feature type="region of interest" description="Disordered" evidence="3">
    <location>
        <begin position="10"/>
        <end position="50"/>
    </location>
</feature>
<dbReference type="Gene3D" id="1.10.357.10">
    <property type="entry name" value="Tetracycline Repressor, domain 2"/>
    <property type="match status" value="1"/>
</dbReference>
<feature type="compositionally biased region" description="Basic and acidic residues" evidence="3">
    <location>
        <begin position="13"/>
        <end position="23"/>
    </location>
</feature>
<evidence type="ECO:0000256" key="3">
    <source>
        <dbReference type="SAM" id="MobiDB-lite"/>
    </source>
</evidence>
<keyword evidence="1 2" id="KW-0238">DNA-binding</keyword>
<evidence type="ECO:0000256" key="2">
    <source>
        <dbReference type="PROSITE-ProRule" id="PRU00335"/>
    </source>
</evidence>
<dbReference type="AlphaFoldDB" id="A0A081CZC6"/>
<dbReference type="SUPFAM" id="SSF46689">
    <property type="entry name" value="Homeodomain-like"/>
    <property type="match status" value="1"/>
</dbReference>
<evidence type="ECO:0000256" key="1">
    <source>
        <dbReference type="ARBA" id="ARBA00023125"/>
    </source>
</evidence>
<evidence type="ECO:0000313" key="5">
    <source>
        <dbReference type="EMBL" id="GAK72022.1"/>
    </source>
</evidence>
<gene>
    <name evidence="5" type="ORF">RRU01S_23_00980</name>
</gene>
<feature type="compositionally biased region" description="Polar residues" evidence="3">
    <location>
        <begin position="24"/>
        <end position="35"/>
    </location>
</feature>
<dbReference type="InterPro" id="IPR036271">
    <property type="entry name" value="Tet_transcr_reg_TetR-rel_C_sf"/>
</dbReference>
<dbReference type="eggNOG" id="COG1309">
    <property type="taxonomic scope" value="Bacteria"/>
</dbReference>
<dbReference type="InterPro" id="IPR041474">
    <property type="entry name" value="NicS_C"/>
</dbReference>
<dbReference type="InterPro" id="IPR009057">
    <property type="entry name" value="Homeodomain-like_sf"/>
</dbReference>
<dbReference type="Proteomes" id="UP000028701">
    <property type="component" value="Unassembled WGS sequence"/>
</dbReference>
<dbReference type="PROSITE" id="PS50977">
    <property type="entry name" value="HTH_TETR_2"/>
    <property type="match status" value="1"/>
</dbReference>
<name>A0A081CZC6_9HYPH</name>
<evidence type="ECO:0000259" key="4">
    <source>
        <dbReference type="PROSITE" id="PS50977"/>
    </source>
</evidence>